<dbReference type="InParanoid" id="A0A067MJE5"/>
<evidence type="ECO:0000259" key="2">
    <source>
        <dbReference type="PROSITE" id="PS50033"/>
    </source>
</evidence>
<dbReference type="Proteomes" id="UP000027195">
    <property type="component" value="Unassembled WGS sequence"/>
</dbReference>
<organism evidence="3 4">
    <name type="scientific">Botryobasidium botryosum (strain FD-172 SS1)</name>
    <dbReference type="NCBI Taxonomy" id="930990"/>
    <lineage>
        <taxon>Eukaryota</taxon>
        <taxon>Fungi</taxon>
        <taxon>Dikarya</taxon>
        <taxon>Basidiomycota</taxon>
        <taxon>Agaricomycotina</taxon>
        <taxon>Agaricomycetes</taxon>
        <taxon>Cantharellales</taxon>
        <taxon>Botryobasidiaceae</taxon>
        <taxon>Botryobasidium</taxon>
    </lineage>
</organism>
<feature type="domain" description="UBX" evidence="2">
    <location>
        <begin position="106"/>
        <end position="189"/>
    </location>
</feature>
<name>A0A067MJE5_BOTB1</name>
<proteinExistence type="predicted"/>
<dbReference type="GO" id="GO:0005737">
    <property type="term" value="C:cytoplasm"/>
    <property type="evidence" value="ECO:0007669"/>
    <property type="project" value="TreeGrafter"/>
</dbReference>
<evidence type="ECO:0000313" key="3">
    <source>
        <dbReference type="EMBL" id="KDQ15873.1"/>
    </source>
</evidence>
<dbReference type="SUPFAM" id="SSF54236">
    <property type="entry name" value="Ubiquitin-like"/>
    <property type="match status" value="1"/>
</dbReference>
<reference evidence="4" key="1">
    <citation type="journal article" date="2014" name="Proc. Natl. Acad. Sci. U.S.A.">
        <title>Extensive sampling of basidiomycete genomes demonstrates inadequacy of the white-rot/brown-rot paradigm for wood decay fungi.</title>
        <authorList>
            <person name="Riley R."/>
            <person name="Salamov A.A."/>
            <person name="Brown D.W."/>
            <person name="Nagy L.G."/>
            <person name="Floudas D."/>
            <person name="Held B.W."/>
            <person name="Levasseur A."/>
            <person name="Lombard V."/>
            <person name="Morin E."/>
            <person name="Otillar R."/>
            <person name="Lindquist E.A."/>
            <person name="Sun H."/>
            <person name="LaButti K.M."/>
            <person name="Schmutz J."/>
            <person name="Jabbour D."/>
            <person name="Luo H."/>
            <person name="Baker S.E."/>
            <person name="Pisabarro A.G."/>
            <person name="Walton J.D."/>
            <person name="Blanchette R.A."/>
            <person name="Henrissat B."/>
            <person name="Martin F."/>
            <person name="Cullen D."/>
            <person name="Hibbett D.S."/>
            <person name="Grigoriev I.V."/>
        </authorList>
    </citation>
    <scope>NUCLEOTIDE SEQUENCE [LARGE SCALE GENOMIC DNA]</scope>
    <source>
        <strain evidence="4">FD-172 SS1</strain>
    </source>
</reference>
<dbReference type="HOGENOM" id="CLU_072390_0_0_1"/>
<dbReference type="STRING" id="930990.A0A067MJE5"/>
<dbReference type="AlphaFoldDB" id="A0A067MJE5"/>
<dbReference type="SMART" id="SM00166">
    <property type="entry name" value="UBX"/>
    <property type="match status" value="1"/>
</dbReference>
<evidence type="ECO:0000313" key="4">
    <source>
        <dbReference type="Proteomes" id="UP000027195"/>
    </source>
</evidence>
<protein>
    <recommendedName>
        <fullName evidence="2">UBX domain-containing protein</fullName>
    </recommendedName>
</protein>
<dbReference type="PANTHER" id="PTHR46467:SF1">
    <property type="entry name" value="TETHER CONTAINING UBX DOMAIN FOR GLUT4"/>
    <property type="match status" value="1"/>
</dbReference>
<dbReference type="OrthoDB" id="440781at2759"/>
<dbReference type="Pfam" id="PF00789">
    <property type="entry name" value="UBX"/>
    <property type="match status" value="1"/>
</dbReference>
<dbReference type="InterPro" id="IPR029071">
    <property type="entry name" value="Ubiquitin-like_domsf"/>
</dbReference>
<dbReference type="InterPro" id="IPR001012">
    <property type="entry name" value="UBX_dom"/>
</dbReference>
<evidence type="ECO:0000256" key="1">
    <source>
        <dbReference type="SAM" id="MobiDB-lite"/>
    </source>
</evidence>
<dbReference type="GO" id="GO:0012506">
    <property type="term" value="C:vesicle membrane"/>
    <property type="evidence" value="ECO:0007669"/>
    <property type="project" value="TreeGrafter"/>
</dbReference>
<accession>A0A067MJE5</accession>
<dbReference type="GO" id="GO:0005634">
    <property type="term" value="C:nucleus"/>
    <property type="evidence" value="ECO:0007669"/>
    <property type="project" value="TreeGrafter"/>
</dbReference>
<feature type="region of interest" description="Disordered" evidence="1">
    <location>
        <begin position="1"/>
        <end position="30"/>
    </location>
</feature>
<gene>
    <name evidence="3" type="ORF">BOTBODRAFT_274668</name>
</gene>
<dbReference type="PANTHER" id="PTHR46467">
    <property type="entry name" value="TETHER CONTAINING UBX DOMAIN FOR GLUT4"/>
    <property type="match status" value="1"/>
</dbReference>
<keyword evidence="4" id="KW-1185">Reference proteome</keyword>
<feature type="region of interest" description="Disordered" evidence="1">
    <location>
        <begin position="220"/>
        <end position="260"/>
    </location>
</feature>
<dbReference type="EMBL" id="KL198030">
    <property type="protein sequence ID" value="KDQ15873.1"/>
    <property type="molecule type" value="Genomic_DNA"/>
</dbReference>
<dbReference type="GO" id="GO:0006886">
    <property type="term" value="P:intracellular protein transport"/>
    <property type="evidence" value="ECO:0007669"/>
    <property type="project" value="TreeGrafter"/>
</dbReference>
<dbReference type="PROSITE" id="PS50033">
    <property type="entry name" value="UBX"/>
    <property type="match status" value="1"/>
</dbReference>
<dbReference type="Gene3D" id="3.10.20.90">
    <property type="entry name" value="Phosphatidylinositol 3-kinase Catalytic Subunit, Chain A, domain 1"/>
    <property type="match status" value="1"/>
</dbReference>
<sequence length="260" mass="28807">MVDQGTQEAHNIMEPVLHPSGDKGKSKEVVSQPAAAILDHDFKVWSPPATNSTTIPASSIPDSFFEPTTTELKVALAAQTRLRESLQNAPLKTQAIREQEEKKKHERWPNTTIRVKFPDQTQLEKVFPSTNTIKAIYAFVRNSLTEEAKPIKFVLYQTPPRRDYKVSDPAVKSLSLAQLSFAPSTILHLRFEDDALNSTTAPPPLLPAILERAVPLPTPQFDDANLDTANSKDSKGKAKAGGTSQGEKKIPKWFKMGQKK</sequence>